<dbReference type="EMBL" id="LOMT01000131">
    <property type="protein sequence ID" value="KXX88348.1"/>
    <property type="molecule type" value="Genomic_DNA"/>
</dbReference>
<dbReference type="CDD" id="cd00093">
    <property type="entry name" value="HTH_XRE"/>
    <property type="match status" value="1"/>
</dbReference>
<dbReference type="Pfam" id="PF01381">
    <property type="entry name" value="HTH_3"/>
    <property type="match status" value="1"/>
</dbReference>
<proteinExistence type="predicted"/>
<name>A0A150AXG7_BACCE</name>
<evidence type="ECO:0000259" key="1">
    <source>
        <dbReference type="PROSITE" id="PS50943"/>
    </source>
</evidence>
<accession>A0A150AXG7</accession>
<feature type="domain" description="HTH cro/C1-type" evidence="1">
    <location>
        <begin position="8"/>
        <end position="67"/>
    </location>
</feature>
<dbReference type="SUPFAM" id="SSF47413">
    <property type="entry name" value="lambda repressor-like DNA-binding domains"/>
    <property type="match status" value="1"/>
</dbReference>
<dbReference type="PROSITE" id="PS50943">
    <property type="entry name" value="HTH_CROC1"/>
    <property type="match status" value="1"/>
</dbReference>
<dbReference type="AlphaFoldDB" id="A0A150AXG7"/>
<reference evidence="2 3" key="1">
    <citation type="submission" date="2015-12" db="EMBL/GenBank/DDBJ databases">
        <title>Bacillus cereus Group isolate.</title>
        <authorList>
            <person name="Kovac J."/>
        </authorList>
    </citation>
    <scope>NUCLEOTIDE SEQUENCE [LARGE SCALE GENOMIC DNA]</scope>
    <source>
        <strain evidence="2 3">FSL W8-0275</strain>
    </source>
</reference>
<sequence>MATLGEVLRKHRGKKPLREASKGIGISHTYLDSLEKGYDPRTKKERQPTLEVLEKLSAFYGIDYFYLLYKAGYINFSIDEENLTEEEIEKKVNIELENSRDAFESLFGFSLHKGGNKYSLKTRNENQKRPFTVFAPYSFNIANDENETNTTIETKHEHMFNLYYLLNMDIDLYYKDKLLTSNDKNKIKTLLQTIFE</sequence>
<protein>
    <recommendedName>
        <fullName evidence="1">HTH cro/C1-type domain-containing protein</fullName>
    </recommendedName>
</protein>
<evidence type="ECO:0000313" key="2">
    <source>
        <dbReference type="EMBL" id="KXX88348.1"/>
    </source>
</evidence>
<evidence type="ECO:0000313" key="3">
    <source>
        <dbReference type="Proteomes" id="UP000075591"/>
    </source>
</evidence>
<dbReference type="InterPro" id="IPR001387">
    <property type="entry name" value="Cro/C1-type_HTH"/>
</dbReference>
<dbReference type="RefSeq" id="WP_061654169.1">
    <property type="nucleotide sequence ID" value="NZ_LOMT01000131.1"/>
</dbReference>
<organism evidence="2 3">
    <name type="scientific">Bacillus cereus</name>
    <dbReference type="NCBI Taxonomy" id="1396"/>
    <lineage>
        <taxon>Bacteria</taxon>
        <taxon>Bacillati</taxon>
        <taxon>Bacillota</taxon>
        <taxon>Bacilli</taxon>
        <taxon>Bacillales</taxon>
        <taxon>Bacillaceae</taxon>
        <taxon>Bacillus</taxon>
        <taxon>Bacillus cereus group</taxon>
    </lineage>
</organism>
<dbReference type="Proteomes" id="UP000075591">
    <property type="component" value="Unassembled WGS sequence"/>
</dbReference>
<dbReference type="GO" id="GO:0003677">
    <property type="term" value="F:DNA binding"/>
    <property type="evidence" value="ECO:0007669"/>
    <property type="project" value="InterPro"/>
</dbReference>
<comment type="caution">
    <text evidence="2">The sequence shown here is derived from an EMBL/GenBank/DDBJ whole genome shotgun (WGS) entry which is preliminary data.</text>
</comment>
<dbReference type="Gene3D" id="1.10.260.40">
    <property type="entry name" value="lambda repressor-like DNA-binding domains"/>
    <property type="match status" value="1"/>
</dbReference>
<dbReference type="InterPro" id="IPR010982">
    <property type="entry name" value="Lambda_DNA-bd_dom_sf"/>
</dbReference>
<dbReference type="SMART" id="SM00530">
    <property type="entry name" value="HTH_XRE"/>
    <property type="match status" value="1"/>
</dbReference>
<gene>
    <name evidence="2" type="ORF">AT274_09695</name>
</gene>